<keyword evidence="3 9" id="KW-0813">Transport</keyword>
<comment type="similarity">
    <text evidence="2 9">Belongs to the binding-protein-dependent transport system permease family.</text>
</comment>
<feature type="domain" description="ABC transmembrane type-1" evidence="11">
    <location>
        <begin position="86"/>
        <end position="266"/>
    </location>
</feature>
<proteinExistence type="inferred from homology"/>
<dbReference type="EMBL" id="CP032509">
    <property type="protein sequence ID" value="AZN72596.1"/>
    <property type="molecule type" value="Genomic_DNA"/>
</dbReference>
<keyword evidence="6 9" id="KW-1133">Transmembrane helix</keyword>
<dbReference type="PANTHER" id="PTHR30151:SF38">
    <property type="entry name" value="ALIPHATIC SULFONATES TRANSPORT PERMEASE PROTEIN SSUC-RELATED"/>
    <property type="match status" value="1"/>
</dbReference>
<name>A0A3S9B6P1_9HYPH</name>
<dbReference type="Proteomes" id="UP000268192">
    <property type="component" value="Chromosome"/>
</dbReference>
<evidence type="ECO:0000256" key="5">
    <source>
        <dbReference type="ARBA" id="ARBA00022692"/>
    </source>
</evidence>
<dbReference type="OrthoDB" id="9799271at2"/>
<dbReference type="KEGG" id="abaw:D5400_16140"/>
<comment type="function">
    <text evidence="8">Probably part of an ABC transporter complex. Probably responsible for the translocation of the substrate across the membrane.</text>
</comment>
<evidence type="ECO:0000256" key="9">
    <source>
        <dbReference type="RuleBase" id="RU363032"/>
    </source>
</evidence>
<protein>
    <submittedName>
        <fullName evidence="12">ABC transporter permease</fullName>
    </submittedName>
</protein>
<feature type="transmembrane region" description="Helical" evidence="9">
    <location>
        <begin position="96"/>
        <end position="117"/>
    </location>
</feature>
<evidence type="ECO:0000256" key="7">
    <source>
        <dbReference type="ARBA" id="ARBA00023136"/>
    </source>
</evidence>
<comment type="subcellular location">
    <subcellularLocation>
        <location evidence="1 9">Cell membrane</location>
        <topology evidence="1 9">Multi-pass membrane protein</topology>
    </subcellularLocation>
</comment>
<keyword evidence="13" id="KW-1185">Reference proteome</keyword>
<feature type="transmembrane region" description="Helical" evidence="9">
    <location>
        <begin position="152"/>
        <end position="171"/>
    </location>
</feature>
<evidence type="ECO:0000256" key="6">
    <source>
        <dbReference type="ARBA" id="ARBA00022989"/>
    </source>
</evidence>
<keyword evidence="7 9" id="KW-0472">Membrane</keyword>
<dbReference type="GO" id="GO:0005886">
    <property type="term" value="C:plasma membrane"/>
    <property type="evidence" value="ECO:0007669"/>
    <property type="project" value="UniProtKB-SubCell"/>
</dbReference>
<dbReference type="SUPFAM" id="SSF161098">
    <property type="entry name" value="MetI-like"/>
    <property type="match status" value="1"/>
</dbReference>
<dbReference type="CDD" id="cd06261">
    <property type="entry name" value="TM_PBP2"/>
    <property type="match status" value="1"/>
</dbReference>
<keyword evidence="4" id="KW-1003">Cell membrane</keyword>
<feature type="transmembrane region" description="Helical" evidence="9">
    <location>
        <begin position="217"/>
        <end position="236"/>
    </location>
</feature>
<feature type="transmembrane region" description="Helical" evidence="9">
    <location>
        <begin position="248"/>
        <end position="269"/>
    </location>
</feature>
<dbReference type="AlphaFoldDB" id="A0A3S9B6P1"/>
<evidence type="ECO:0000256" key="3">
    <source>
        <dbReference type="ARBA" id="ARBA00022448"/>
    </source>
</evidence>
<evidence type="ECO:0000256" key="2">
    <source>
        <dbReference type="ARBA" id="ARBA00009306"/>
    </source>
</evidence>
<organism evidence="12 13">
    <name type="scientific">Georhizobium profundi</name>
    <dbReference type="NCBI Taxonomy" id="2341112"/>
    <lineage>
        <taxon>Bacteria</taxon>
        <taxon>Pseudomonadati</taxon>
        <taxon>Pseudomonadota</taxon>
        <taxon>Alphaproteobacteria</taxon>
        <taxon>Hyphomicrobiales</taxon>
        <taxon>Rhizobiaceae</taxon>
        <taxon>Georhizobium</taxon>
    </lineage>
</organism>
<reference evidence="12 13" key="1">
    <citation type="submission" date="2018-09" db="EMBL/GenBank/DDBJ databases">
        <title>Marinorhizobium profundi gen. nov., sp. nov., isolated from a deep-sea sediment sample from the New Britain Trench and proposal of Marinorhizobiaceae fam. nov. in the order Rhizobiales of the class Alphaproteobacteria.</title>
        <authorList>
            <person name="Cao J."/>
        </authorList>
    </citation>
    <scope>NUCLEOTIDE SEQUENCE [LARGE SCALE GENOMIC DNA]</scope>
    <source>
        <strain evidence="12 13">WS11</strain>
    </source>
</reference>
<sequence>MTLVHPSRAPLLREAPARSSAPPTSPKLLPKAGFPLQPLLGPLLVLALWYVASGAGWISPAKMPGPEAVVSSLATMIANGTLVTDVAASLQRAATGLAIGIIAGFSLAVVAGLTRVGDSLIDGNVQVKRSIPNLALIPLFIIWLGIGETMKITIIALGTMIPIYINTHAALRGIDRRFVELGQTVSLSRGRFLRHIVFPASLPGFFTGLRMAVTHSWTALVVVETINATSGIGFMITQARIYGQTDVVLVGLVLYGVLGFSSDALVRALERRTLAWRQSLDQ</sequence>
<feature type="region of interest" description="Disordered" evidence="10">
    <location>
        <begin position="1"/>
        <end position="25"/>
    </location>
</feature>
<feature type="transmembrane region" description="Helical" evidence="9">
    <location>
        <begin position="129"/>
        <end position="146"/>
    </location>
</feature>
<evidence type="ECO:0000259" key="11">
    <source>
        <dbReference type="PROSITE" id="PS50928"/>
    </source>
</evidence>
<evidence type="ECO:0000256" key="4">
    <source>
        <dbReference type="ARBA" id="ARBA00022475"/>
    </source>
</evidence>
<keyword evidence="5 9" id="KW-0812">Transmembrane</keyword>
<dbReference type="GO" id="GO:0042918">
    <property type="term" value="P:alkanesulfonate transmembrane transport"/>
    <property type="evidence" value="ECO:0007669"/>
    <property type="project" value="UniProtKB-ARBA"/>
</dbReference>
<dbReference type="RefSeq" id="WP_126010918.1">
    <property type="nucleotide sequence ID" value="NZ_CP032509.1"/>
</dbReference>
<feature type="transmembrane region" description="Helical" evidence="9">
    <location>
        <begin position="70"/>
        <end position="90"/>
    </location>
</feature>
<dbReference type="InterPro" id="IPR000515">
    <property type="entry name" value="MetI-like"/>
</dbReference>
<evidence type="ECO:0000256" key="10">
    <source>
        <dbReference type="SAM" id="MobiDB-lite"/>
    </source>
</evidence>
<evidence type="ECO:0000256" key="8">
    <source>
        <dbReference type="ARBA" id="ARBA00056719"/>
    </source>
</evidence>
<dbReference type="InterPro" id="IPR035906">
    <property type="entry name" value="MetI-like_sf"/>
</dbReference>
<feature type="transmembrane region" description="Helical" evidence="9">
    <location>
        <begin position="39"/>
        <end position="58"/>
    </location>
</feature>
<gene>
    <name evidence="12" type="ORF">D5400_16140</name>
</gene>
<evidence type="ECO:0000313" key="13">
    <source>
        <dbReference type="Proteomes" id="UP000268192"/>
    </source>
</evidence>
<dbReference type="FunFam" id="1.10.3720.10:FF:000003">
    <property type="entry name" value="Aliphatic sulfonate ABC transporter permease"/>
    <property type="match status" value="1"/>
</dbReference>
<dbReference type="Gene3D" id="1.10.3720.10">
    <property type="entry name" value="MetI-like"/>
    <property type="match status" value="1"/>
</dbReference>
<dbReference type="PROSITE" id="PS50928">
    <property type="entry name" value="ABC_TM1"/>
    <property type="match status" value="1"/>
</dbReference>
<accession>A0A3S9B6P1</accession>
<dbReference type="Pfam" id="PF00528">
    <property type="entry name" value="BPD_transp_1"/>
    <property type="match status" value="1"/>
</dbReference>
<evidence type="ECO:0000256" key="1">
    <source>
        <dbReference type="ARBA" id="ARBA00004651"/>
    </source>
</evidence>
<dbReference type="PANTHER" id="PTHR30151">
    <property type="entry name" value="ALKANE SULFONATE ABC TRANSPORTER-RELATED, MEMBRANE SUBUNIT"/>
    <property type="match status" value="1"/>
</dbReference>
<evidence type="ECO:0000313" key="12">
    <source>
        <dbReference type="EMBL" id="AZN72596.1"/>
    </source>
</evidence>